<dbReference type="Gene3D" id="2.60.40.10">
    <property type="entry name" value="Immunoglobulins"/>
    <property type="match status" value="1"/>
</dbReference>
<dbReference type="InterPro" id="IPR013783">
    <property type="entry name" value="Ig-like_fold"/>
</dbReference>
<dbReference type="InterPro" id="IPR015943">
    <property type="entry name" value="WD40/YVTN_repeat-like_dom_sf"/>
</dbReference>
<keyword evidence="4" id="KW-0812">Transmembrane</keyword>
<feature type="coiled-coil region" evidence="3">
    <location>
        <begin position="903"/>
        <end position="955"/>
    </location>
</feature>
<dbReference type="Proteomes" id="UP001501757">
    <property type="component" value="Unassembled WGS sequence"/>
</dbReference>
<dbReference type="PANTHER" id="PTHR43065">
    <property type="entry name" value="SENSOR HISTIDINE KINASE"/>
    <property type="match status" value="1"/>
</dbReference>
<dbReference type="SUPFAM" id="SSF55785">
    <property type="entry name" value="PYP-like sensor domain (PAS domain)"/>
    <property type="match status" value="1"/>
</dbReference>
<accession>A0ABN0XRY9</accession>
<gene>
    <name evidence="6" type="ORF">GCM10009092_39530</name>
</gene>
<keyword evidence="7" id="KW-1185">Reference proteome</keyword>
<dbReference type="InterPro" id="IPR003661">
    <property type="entry name" value="HisK_dim/P_dom"/>
</dbReference>
<comment type="caution">
    <text evidence="6">The sequence shown here is derived from an EMBL/GenBank/DDBJ whole genome shotgun (WGS) entry which is preliminary data.</text>
</comment>
<dbReference type="Gene3D" id="3.30.565.10">
    <property type="entry name" value="Histidine kinase-like ATPase, C-terminal domain"/>
    <property type="match status" value="1"/>
</dbReference>
<sequence length="1204" mass="134954">MLFAQCGWSATHSMMPLLAVSQTPLQQSIQRYGAVSAIRQDPQGYFWIATRNGLLKYNGYEIRRFAHQFGTQGGMSANAVYDLETGDPDALWFTTLDKGLHRLDYRTEQIEHIDLSRAFSDEEFSVLNISMSDNKIWLLGESKLRYFSTEDRLLHQLNLPLPGRITHTATVGETLYLALDNGALYRYQQQQLQLLFNTGVASAIDALFVDDRHVFAAQKNRLWTYDLKQSHLLPWLDLQTFGSGTSVHTMHSAGKNALWLAGIGFGLAEYRIDTGTLTLYRPTPGMPESLQDFLTSALYLDNLQNLWVGSVSFGVFRVPLRHRQVEQFVFAENHSPAPQRIQLLSVSAQGSLLFNDSKQKLWQWSGNSSESLQDTGMRDVQKILALANGQSVVVRGEKIGVADSQFNVSKWHALQALQGKRYNNITDVLQDKDGSRVWLASYYGLIEVALSTWQQRLHPLTPMQGRLSSISRLQQTSDGAIWVALQSQGLLRFDVDGGQWSYFRDAPLPANGLMDMQIDAQDRIWLATNSGCMGFVYQQAGLSPVSPLLGEHAQTSEITSVLVNGRSELWLTSAQGLFVYDMQSWNYRLFSAASGVSETIRPKQLMASGNLVYAAGSQSINRINLNVSTAWLPADFQFFVGELQTVSNKFNLLNHSGSLPPISYDQRQVRLSLAANSSDDLAKLFFQYKLGDSAIAWSLPTDNNRLDLLGLGPGQHILSIRAFSVDNPETYAQHQLSLHILPPWWKSTLAYLCYWAVAISVASLALYLWWQRKRAQDAWLASLQEKEQQLSLALWGTGDELWDWQLHKASLQRRNALAEFPHLCGANSMDERSQHIHPSDQAQMQAALQSHLQGNSQYYQASYRLRTRSGEWLWVLDRGKVTERTADGQARRMVGTLQIIHKLKTAELSLKQLNENLEHLVQERTAELASANGLLQTTIEELKHTQRELVEVEKMASLGSLVAGLAHEINTPLGVVITSISSVEHLVVTLQDMRKQKTLSAAEFDQRNKQILQGCLLASENLRRINRLVESFKKLAVNFADKRLQPVHLASLFGTIKSAIQGQLNQAGFKLDIKVPADLTIQSYPAVLQDIMLEMVNNSLKHAKTSSEGTILIQVQYAKGECRWCYADNGQPIAPELSNSMFEPFVTGARREGNAGLGLNLVFNLVTQTLKGKIRYEVSGDTGQFVMVWPCDAEAGKKEWAINS</sequence>
<dbReference type="PANTHER" id="PTHR43065:SF47">
    <property type="match status" value="1"/>
</dbReference>
<evidence type="ECO:0000313" key="7">
    <source>
        <dbReference type="Proteomes" id="UP001501757"/>
    </source>
</evidence>
<comment type="catalytic activity">
    <reaction evidence="1">
        <text>ATP + protein L-histidine = ADP + protein N-phospho-L-histidine.</text>
        <dbReference type="EC" id="2.7.13.3"/>
    </reaction>
</comment>
<evidence type="ECO:0000256" key="4">
    <source>
        <dbReference type="SAM" id="Phobius"/>
    </source>
</evidence>
<dbReference type="EMBL" id="BAAAEI010000024">
    <property type="protein sequence ID" value="GAA0371269.1"/>
    <property type="molecule type" value="Genomic_DNA"/>
</dbReference>
<dbReference type="CDD" id="cd00082">
    <property type="entry name" value="HisKA"/>
    <property type="match status" value="1"/>
</dbReference>
<keyword evidence="4" id="KW-1133">Transmembrane helix</keyword>
<reference evidence="6 7" key="1">
    <citation type="journal article" date="2019" name="Int. J. Syst. Evol. Microbiol.">
        <title>The Global Catalogue of Microorganisms (GCM) 10K type strain sequencing project: providing services to taxonomists for standard genome sequencing and annotation.</title>
        <authorList>
            <consortium name="The Broad Institute Genomics Platform"/>
            <consortium name="The Broad Institute Genome Sequencing Center for Infectious Disease"/>
            <person name="Wu L."/>
            <person name="Ma J."/>
        </authorList>
    </citation>
    <scope>NUCLEOTIDE SEQUENCE [LARGE SCALE GENOMIC DNA]</scope>
    <source>
        <strain evidence="6 7">JCM 13378</strain>
    </source>
</reference>
<dbReference type="InterPro" id="IPR036097">
    <property type="entry name" value="HisK_dim/P_sf"/>
</dbReference>
<dbReference type="EC" id="2.7.13.3" evidence="2"/>
<dbReference type="Gene3D" id="3.30.450.20">
    <property type="entry name" value="PAS domain"/>
    <property type="match status" value="1"/>
</dbReference>
<organism evidence="6 7">
    <name type="scientific">Bowmanella denitrificans</name>
    <dbReference type="NCBI Taxonomy" id="366582"/>
    <lineage>
        <taxon>Bacteria</taxon>
        <taxon>Pseudomonadati</taxon>
        <taxon>Pseudomonadota</taxon>
        <taxon>Gammaproteobacteria</taxon>
        <taxon>Alteromonadales</taxon>
        <taxon>Alteromonadaceae</taxon>
        <taxon>Bowmanella</taxon>
    </lineage>
</organism>
<feature type="transmembrane region" description="Helical" evidence="4">
    <location>
        <begin position="749"/>
        <end position="770"/>
    </location>
</feature>
<dbReference type="Gene3D" id="1.10.287.130">
    <property type="match status" value="1"/>
</dbReference>
<dbReference type="InterPro" id="IPR001610">
    <property type="entry name" value="PAC"/>
</dbReference>
<dbReference type="InterPro" id="IPR035965">
    <property type="entry name" value="PAS-like_dom_sf"/>
</dbReference>
<proteinExistence type="predicted"/>
<evidence type="ECO:0000256" key="2">
    <source>
        <dbReference type="ARBA" id="ARBA00012438"/>
    </source>
</evidence>
<dbReference type="Pfam" id="PF02518">
    <property type="entry name" value="HATPase_c"/>
    <property type="match status" value="1"/>
</dbReference>
<dbReference type="InterPro" id="IPR000014">
    <property type="entry name" value="PAS"/>
</dbReference>
<dbReference type="SUPFAM" id="SSF63829">
    <property type="entry name" value="Calcium-dependent phosphotriesterase"/>
    <property type="match status" value="1"/>
</dbReference>
<dbReference type="Pfam" id="PF08447">
    <property type="entry name" value="PAS_3"/>
    <property type="match status" value="1"/>
</dbReference>
<feature type="domain" description="Histidine kinase" evidence="5">
    <location>
        <begin position="964"/>
        <end position="1193"/>
    </location>
</feature>
<dbReference type="SUPFAM" id="SSF47384">
    <property type="entry name" value="Homodimeric domain of signal transducing histidine kinase"/>
    <property type="match status" value="1"/>
</dbReference>
<dbReference type="SUPFAM" id="SSF55874">
    <property type="entry name" value="ATPase domain of HSP90 chaperone/DNA topoisomerase II/histidine kinase"/>
    <property type="match status" value="1"/>
</dbReference>
<dbReference type="SUPFAM" id="SSF101898">
    <property type="entry name" value="NHL repeat"/>
    <property type="match status" value="1"/>
</dbReference>
<dbReference type="SMART" id="SM00086">
    <property type="entry name" value="PAC"/>
    <property type="match status" value="1"/>
</dbReference>
<dbReference type="Gene3D" id="2.130.10.10">
    <property type="entry name" value="YVTN repeat-like/Quinoprotein amine dehydrogenase"/>
    <property type="match status" value="2"/>
</dbReference>
<evidence type="ECO:0000259" key="5">
    <source>
        <dbReference type="PROSITE" id="PS50109"/>
    </source>
</evidence>
<keyword evidence="3" id="KW-0175">Coiled coil</keyword>
<protein>
    <recommendedName>
        <fullName evidence="2">histidine kinase</fullName>
        <ecNumber evidence="2">2.7.13.3</ecNumber>
    </recommendedName>
</protein>
<dbReference type="InterPro" id="IPR003594">
    <property type="entry name" value="HATPase_dom"/>
</dbReference>
<evidence type="ECO:0000256" key="3">
    <source>
        <dbReference type="SAM" id="Coils"/>
    </source>
</evidence>
<keyword evidence="4" id="KW-0472">Membrane</keyword>
<dbReference type="SMART" id="SM00387">
    <property type="entry name" value="HATPase_c"/>
    <property type="match status" value="1"/>
</dbReference>
<name>A0ABN0XRY9_9ALTE</name>
<dbReference type="InterPro" id="IPR013655">
    <property type="entry name" value="PAS_fold_3"/>
</dbReference>
<dbReference type="InterPro" id="IPR005467">
    <property type="entry name" value="His_kinase_dom"/>
</dbReference>
<dbReference type="CDD" id="cd00130">
    <property type="entry name" value="PAS"/>
    <property type="match status" value="1"/>
</dbReference>
<dbReference type="InterPro" id="IPR036890">
    <property type="entry name" value="HATPase_C_sf"/>
</dbReference>
<evidence type="ECO:0000256" key="1">
    <source>
        <dbReference type="ARBA" id="ARBA00000085"/>
    </source>
</evidence>
<evidence type="ECO:0000313" key="6">
    <source>
        <dbReference type="EMBL" id="GAA0371269.1"/>
    </source>
</evidence>
<dbReference type="PROSITE" id="PS50109">
    <property type="entry name" value="HIS_KIN"/>
    <property type="match status" value="1"/>
</dbReference>